<feature type="non-terminal residue" evidence="3">
    <location>
        <position position="264"/>
    </location>
</feature>
<dbReference type="InterPro" id="IPR051944">
    <property type="entry name" value="BEACH_domain_protein"/>
</dbReference>
<reference evidence="3 4" key="1">
    <citation type="submission" date="2019-07" db="EMBL/GenBank/DDBJ databases">
        <authorList>
            <person name="Jastrzebski P J."/>
            <person name="Paukszto L."/>
            <person name="Jastrzebski P J."/>
        </authorList>
    </citation>
    <scope>NUCLEOTIDE SEQUENCE [LARGE SCALE GENOMIC DNA]</scope>
    <source>
        <strain evidence="3 4">WMS-il1</strain>
    </source>
</reference>
<dbReference type="PANTHER" id="PTHR46108:SF4">
    <property type="entry name" value="BLUE CHEESE"/>
    <property type="match status" value="1"/>
</dbReference>
<sequence length="264" mass="30104">MDELLLSFLRTVVVDSFSLASTAHRPVHVVDTVLEAEHSSCSSKLQHEIQTTLMRNLMEYLLAKDLLTDYCLLLPSRGYSQHVPQNVAYFACRLVDKLWQGCFLGSISEIIEFITQLIQMIEHHMAYSFKSTGSPRHYPFIYPSSQLSQSTSADLNLSLSRASLYRSLNRCVLFQLSRPVLKQRDQKMVISMLQLLLSEEGSLNSLIFSTFNSADTEFPVCLAHLLIQHVQRDIQGLLVKQEQSEQKEKMPEDRPDSAGLYRTT</sequence>
<evidence type="ECO:0000256" key="2">
    <source>
        <dbReference type="SAM" id="MobiDB-lite"/>
    </source>
</evidence>
<dbReference type="PANTHER" id="PTHR46108">
    <property type="entry name" value="BLUE CHEESE"/>
    <property type="match status" value="1"/>
</dbReference>
<keyword evidence="4" id="KW-1185">Reference proteome</keyword>
<dbReference type="EMBL" id="CABIJS010000221">
    <property type="protein sequence ID" value="VUZ46445.1"/>
    <property type="molecule type" value="Genomic_DNA"/>
</dbReference>
<evidence type="ECO:0000256" key="1">
    <source>
        <dbReference type="ARBA" id="ARBA00022574"/>
    </source>
</evidence>
<name>A0A564YGP0_HYMDI</name>
<organism evidence="3 4">
    <name type="scientific">Hymenolepis diminuta</name>
    <name type="common">Rat tapeworm</name>
    <dbReference type="NCBI Taxonomy" id="6216"/>
    <lineage>
        <taxon>Eukaryota</taxon>
        <taxon>Metazoa</taxon>
        <taxon>Spiralia</taxon>
        <taxon>Lophotrochozoa</taxon>
        <taxon>Platyhelminthes</taxon>
        <taxon>Cestoda</taxon>
        <taxon>Eucestoda</taxon>
        <taxon>Cyclophyllidea</taxon>
        <taxon>Hymenolepididae</taxon>
        <taxon>Hymenolepis</taxon>
    </lineage>
</organism>
<feature type="compositionally biased region" description="Basic and acidic residues" evidence="2">
    <location>
        <begin position="242"/>
        <end position="256"/>
    </location>
</feature>
<protein>
    <submittedName>
        <fullName evidence="3">Uncharacterized protein</fullName>
    </submittedName>
</protein>
<dbReference type="AlphaFoldDB" id="A0A564YGP0"/>
<evidence type="ECO:0000313" key="3">
    <source>
        <dbReference type="EMBL" id="VUZ46445.1"/>
    </source>
</evidence>
<feature type="region of interest" description="Disordered" evidence="2">
    <location>
        <begin position="241"/>
        <end position="264"/>
    </location>
</feature>
<dbReference type="Proteomes" id="UP000321570">
    <property type="component" value="Unassembled WGS sequence"/>
</dbReference>
<accession>A0A564YGP0</accession>
<keyword evidence="1" id="KW-0853">WD repeat</keyword>
<evidence type="ECO:0000313" key="4">
    <source>
        <dbReference type="Proteomes" id="UP000321570"/>
    </source>
</evidence>
<gene>
    <name evidence="3" type="ORF">WMSIL1_LOCUS6202</name>
</gene>
<proteinExistence type="predicted"/>